<sequence>MIKGKSLAPGAFQTAGFVSKLQQVGYKVNEVDALPDGPRTWTFGASSQPNGGRNEEANVEVNHEVKKAVCGVVDGDLATFPIVVGGECNICPAIMSALWERLAPKRVGLMYVDGDADLTIPGEPGSSGNLASMTFTHMAMVEGALESMKPFARPDGSGVVNNSNVVIFGLNAGLQSNTRDQIGYLLNEGYRVFTSAAIARDQESRAKQAIQYLEERVDHILVHFDVDAIDGVGFPLANVINRTGVGFDEAMAAMRVFLRSKKVCGIVIAEVNPDHDPDLEMTSKLINALVDGLREEI</sequence>
<protein>
    <submittedName>
        <fullName evidence="1">Uncharacterized protein</fullName>
    </submittedName>
</protein>
<accession>A0ACC3MU09</accession>
<reference evidence="1" key="1">
    <citation type="submission" date="2023-07" db="EMBL/GenBank/DDBJ databases">
        <title>Black Yeasts Isolated from many extreme environments.</title>
        <authorList>
            <person name="Coleine C."/>
            <person name="Stajich J.E."/>
            <person name="Selbmann L."/>
        </authorList>
    </citation>
    <scope>NUCLEOTIDE SEQUENCE</scope>
    <source>
        <strain evidence="1">CCFEE 5714</strain>
    </source>
</reference>
<organism evidence="1 2">
    <name type="scientific">Vermiconidia calcicola</name>
    <dbReference type="NCBI Taxonomy" id="1690605"/>
    <lineage>
        <taxon>Eukaryota</taxon>
        <taxon>Fungi</taxon>
        <taxon>Dikarya</taxon>
        <taxon>Ascomycota</taxon>
        <taxon>Pezizomycotina</taxon>
        <taxon>Dothideomycetes</taxon>
        <taxon>Dothideomycetidae</taxon>
        <taxon>Mycosphaerellales</taxon>
        <taxon>Extremaceae</taxon>
        <taxon>Vermiconidia</taxon>
    </lineage>
</organism>
<proteinExistence type="predicted"/>
<comment type="caution">
    <text evidence="1">The sequence shown here is derived from an EMBL/GenBank/DDBJ whole genome shotgun (WGS) entry which is preliminary data.</text>
</comment>
<evidence type="ECO:0000313" key="1">
    <source>
        <dbReference type="EMBL" id="KAK3703245.1"/>
    </source>
</evidence>
<dbReference type="EMBL" id="JAUTXU010000154">
    <property type="protein sequence ID" value="KAK3703245.1"/>
    <property type="molecule type" value="Genomic_DNA"/>
</dbReference>
<evidence type="ECO:0000313" key="2">
    <source>
        <dbReference type="Proteomes" id="UP001281147"/>
    </source>
</evidence>
<dbReference type="Proteomes" id="UP001281147">
    <property type="component" value="Unassembled WGS sequence"/>
</dbReference>
<gene>
    <name evidence="1" type="ORF">LTR37_014585</name>
</gene>
<keyword evidence="2" id="KW-1185">Reference proteome</keyword>
<name>A0ACC3MU09_9PEZI</name>